<dbReference type="Proteomes" id="UP000193804">
    <property type="component" value="Unassembled WGS sequence"/>
</dbReference>
<protein>
    <submittedName>
        <fullName evidence="2">Uncharacterized protein</fullName>
    </submittedName>
</protein>
<feature type="signal peptide" evidence="1">
    <location>
        <begin position="1"/>
        <end position="19"/>
    </location>
</feature>
<dbReference type="STRING" id="1028.SAMN05661096_01713"/>
<dbReference type="AlphaFoldDB" id="A0A1X7JL70"/>
<keyword evidence="1" id="KW-0732">Signal</keyword>
<dbReference type="OrthoDB" id="1165032at2"/>
<reference evidence="3" key="1">
    <citation type="submission" date="2017-04" db="EMBL/GenBank/DDBJ databases">
        <authorList>
            <person name="Varghese N."/>
            <person name="Submissions S."/>
        </authorList>
    </citation>
    <scope>NUCLEOTIDE SEQUENCE [LARGE SCALE GENOMIC DNA]</scope>
    <source>
        <strain evidence="3">DSM 4125</strain>
    </source>
</reference>
<keyword evidence="3" id="KW-1185">Reference proteome</keyword>
<organism evidence="2 3">
    <name type="scientific">Marivirga sericea</name>
    <dbReference type="NCBI Taxonomy" id="1028"/>
    <lineage>
        <taxon>Bacteria</taxon>
        <taxon>Pseudomonadati</taxon>
        <taxon>Bacteroidota</taxon>
        <taxon>Cytophagia</taxon>
        <taxon>Cytophagales</taxon>
        <taxon>Marivirgaceae</taxon>
        <taxon>Marivirga</taxon>
    </lineage>
</organism>
<sequence>MKSSYLYFFIVLFSVSMLACEDENSDDCDFESKICTEEFKSVTLEIKDMDGNPVVLDDFYTFLDSRQKYEFQLNDPQEGRGIYPVITDSEIPELESEGTVFIFVGEINGKNVVEHQMVIGHDCCHVQLLEGADKILID</sequence>
<gene>
    <name evidence="2" type="ORF">SAMN05661096_01713</name>
</gene>
<dbReference type="PROSITE" id="PS51257">
    <property type="entry name" value="PROKAR_LIPOPROTEIN"/>
    <property type="match status" value="1"/>
</dbReference>
<feature type="chain" id="PRO_5011965166" evidence="1">
    <location>
        <begin position="20"/>
        <end position="138"/>
    </location>
</feature>
<evidence type="ECO:0000313" key="3">
    <source>
        <dbReference type="Proteomes" id="UP000193804"/>
    </source>
</evidence>
<name>A0A1X7JL70_9BACT</name>
<evidence type="ECO:0000256" key="1">
    <source>
        <dbReference type="SAM" id="SignalP"/>
    </source>
</evidence>
<proteinExistence type="predicted"/>
<accession>A0A1X7JL70</accession>
<evidence type="ECO:0000313" key="2">
    <source>
        <dbReference type="EMBL" id="SMG28561.1"/>
    </source>
</evidence>
<dbReference type="RefSeq" id="WP_139827989.1">
    <property type="nucleotide sequence ID" value="NZ_FXAW01000003.1"/>
</dbReference>
<dbReference type="EMBL" id="FXAW01000003">
    <property type="protein sequence ID" value="SMG28561.1"/>
    <property type="molecule type" value="Genomic_DNA"/>
</dbReference>